<evidence type="ECO:0000313" key="5">
    <source>
        <dbReference type="EMBL" id="SVC82231.1"/>
    </source>
</evidence>
<dbReference type="GO" id="GO:0005829">
    <property type="term" value="C:cytosol"/>
    <property type="evidence" value="ECO:0007669"/>
    <property type="project" value="TreeGrafter"/>
</dbReference>
<dbReference type="Gene3D" id="3.40.640.10">
    <property type="entry name" value="Type I PLP-dependent aspartate aminotransferase-like (Major domain)"/>
    <property type="match status" value="1"/>
</dbReference>
<dbReference type="SUPFAM" id="SSF53383">
    <property type="entry name" value="PLP-dependent transferases"/>
    <property type="match status" value="1"/>
</dbReference>
<dbReference type="AlphaFoldDB" id="A0A382QDC1"/>
<evidence type="ECO:0000256" key="1">
    <source>
        <dbReference type="ARBA" id="ARBA00001933"/>
    </source>
</evidence>
<dbReference type="GO" id="GO:0006567">
    <property type="term" value="P:L-threonine catabolic process"/>
    <property type="evidence" value="ECO:0007669"/>
    <property type="project" value="TreeGrafter"/>
</dbReference>
<name>A0A382QDC1_9ZZZZ</name>
<comment type="similarity">
    <text evidence="2">Belongs to the threonine aldolase family.</text>
</comment>
<accession>A0A382QDC1</accession>
<dbReference type="Pfam" id="PF01212">
    <property type="entry name" value="Beta_elim_lyase"/>
    <property type="match status" value="1"/>
</dbReference>
<dbReference type="GO" id="GO:0006545">
    <property type="term" value="P:glycine biosynthetic process"/>
    <property type="evidence" value="ECO:0007669"/>
    <property type="project" value="TreeGrafter"/>
</dbReference>
<reference evidence="5" key="1">
    <citation type="submission" date="2018-05" db="EMBL/GenBank/DDBJ databases">
        <authorList>
            <person name="Lanie J.A."/>
            <person name="Ng W.-L."/>
            <person name="Kazmierczak K.M."/>
            <person name="Andrzejewski T.M."/>
            <person name="Davidsen T.M."/>
            <person name="Wayne K.J."/>
            <person name="Tettelin H."/>
            <person name="Glass J.I."/>
            <person name="Rusch D."/>
            <person name="Podicherti R."/>
            <person name="Tsui H.-C.T."/>
            <person name="Winkler M.E."/>
        </authorList>
    </citation>
    <scope>NUCLEOTIDE SEQUENCE</scope>
</reference>
<dbReference type="GO" id="GO:0008732">
    <property type="term" value="F:L-allo-threonine aldolase activity"/>
    <property type="evidence" value="ECO:0007669"/>
    <property type="project" value="TreeGrafter"/>
</dbReference>
<dbReference type="InterPro" id="IPR001597">
    <property type="entry name" value="ArAA_b-elim_lyase/Thr_aldolase"/>
</dbReference>
<gene>
    <name evidence="5" type="ORF">METZ01_LOCUS335085</name>
</gene>
<dbReference type="InterPro" id="IPR015421">
    <property type="entry name" value="PyrdxlP-dep_Trfase_major"/>
</dbReference>
<feature type="non-terminal residue" evidence="5">
    <location>
        <position position="98"/>
    </location>
</feature>
<protein>
    <recommendedName>
        <fullName evidence="4">Aromatic amino acid beta-eliminating lyase/threonine aldolase domain-containing protein</fullName>
    </recommendedName>
</protein>
<evidence type="ECO:0000256" key="2">
    <source>
        <dbReference type="ARBA" id="ARBA00006966"/>
    </source>
</evidence>
<dbReference type="InterPro" id="IPR015424">
    <property type="entry name" value="PyrdxlP-dep_Trfase"/>
</dbReference>
<keyword evidence="3" id="KW-0663">Pyridoxal phosphate</keyword>
<dbReference type="PANTHER" id="PTHR48097:SF9">
    <property type="entry name" value="L-THREONINE ALDOLASE"/>
    <property type="match status" value="1"/>
</dbReference>
<comment type="cofactor">
    <cofactor evidence="1">
        <name>pyridoxal 5'-phosphate</name>
        <dbReference type="ChEBI" id="CHEBI:597326"/>
    </cofactor>
</comment>
<dbReference type="PANTHER" id="PTHR48097">
    <property type="entry name" value="L-THREONINE ALDOLASE-RELATED"/>
    <property type="match status" value="1"/>
</dbReference>
<evidence type="ECO:0000256" key="3">
    <source>
        <dbReference type="ARBA" id="ARBA00022898"/>
    </source>
</evidence>
<evidence type="ECO:0000259" key="4">
    <source>
        <dbReference type="Pfam" id="PF01212"/>
    </source>
</evidence>
<organism evidence="5">
    <name type="scientific">marine metagenome</name>
    <dbReference type="NCBI Taxonomy" id="408172"/>
    <lineage>
        <taxon>unclassified sequences</taxon>
        <taxon>metagenomes</taxon>
        <taxon>ecological metagenomes</taxon>
    </lineage>
</organism>
<feature type="domain" description="Aromatic amino acid beta-eliminating lyase/threonine aldolase" evidence="4">
    <location>
        <begin position="6"/>
        <end position="96"/>
    </location>
</feature>
<proteinExistence type="inferred from homology"/>
<dbReference type="EMBL" id="UINC01112941">
    <property type="protein sequence ID" value="SVC82231.1"/>
    <property type="molecule type" value="Genomic_DNA"/>
</dbReference>
<sequence>MERIIDLRSDTQTQPTDQMRQAMAQAVVGDDVYGEDPTIQRLQELAAAKVGKEAALYTPTGTMANTCALLAHTNPGEEVIFEELAHLFNWEAGTYANV</sequence>